<evidence type="ECO:0000313" key="1">
    <source>
        <dbReference type="EMBL" id="CAA6675141.1"/>
    </source>
</evidence>
<keyword evidence="2" id="KW-1185">Reference proteome</keyword>
<dbReference type="Proteomes" id="UP001189122">
    <property type="component" value="Unassembled WGS sequence"/>
</dbReference>
<evidence type="ECO:0000313" key="2">
    <source>
        <dbReference type="Proteomes" id="UP001189122"/>
    </source>
</evidence>
<sequence>MQELQELCNEAYENSRIYKAKLKAFHDKNLSRKSFYENQKHLKPYIEHDQPAAVISMSLSQLSYLTSNCQRRPCPRRAFEVMDTTRRSLRMLRILLTICGC</sequence>
<accession>A0ABN7EB64</accession>
<organism evidence="1 2">
    <name type="scientific">Spirodela intermedia</name>
    <name type="common">Intermediate duckweed</name>
    <dbReference type="NCBI Taxonomy" id="51605"/>
    <lineage>
        <taxon>Eukaryota</taxon>
        <taxon>Viridiplantae</taxon>
        <taxon>Streptophyta</taxon>
        <taxon>Embryophyta</taxon>
        <taxon>Tracheophyta</taxon>
        <taxon>Spermatophyta</taxon>
        <taxon>Magnoliopsida</taxon>
        <taxon>Liliopsida</taxon>
        <taxon>Araceae</taxon>
        <taxon>Lemnoideae</taxon>
        <taxon>Spirodela</taxon>
    </lineage>
</organism>
<comment type="caution">
    <text evidence="1">The sequence shown here is derived from an EMBL/GenBank/DDBJ whole genome shotgun (WGS) entry which is preliminary data.</text>
</comment>
<proteinExistence type="predicted"/>
<gene>
    <name evidence="1" type="ORF">SI7747_UN021483</name>
</gene>
<protein>
    <submittedName>
        <fullName evidence="1">Uncharacterized protein</fullName>
    </submittedName>
</protein>
<name>A0ABN7EB64_SPIIN</name>
<reference evidence="2" key="1">
    <citation type="journal article" date="2020" name="Sci. Rep.">
        <title>Chromosome-scale genome assembly for the duckweed Spirodela intermedia, integrating cytogenetic maps, PacBio and Oxford Nanopore libraries.</title>
        <authorList>
            <person name="Hoang P.T.N."/>
            <person name="Fiebig A."/>
            <person name="Novak P."/>
            <person name="Macas J."/>
            <person name="Cao H.X."/>
            <person name="Stepanenko A."/>
            <person name="Chen G."/>
            <person name="Borisjuk N."/>
            <person name="Scholz U."/>
            <person name="Schubert I."/>
        </authorList>
    </citation>
    <scope>NUCLEOTIDE SEQUENCE [LARGE SCALE GENOMIC DNA]</scope>
</reference>
<dbReference type="EMBL" id="CACRZD030000229">
    <property type="protein sequence ID" value="CAA6675141.1"/>
    <property type="molecule type" value="Genomic_DNA"/>
</dbReference>